<protein>
    <submittedName>
        <fullName evidence="3">FeoA protein</fullName>
    </submittedName>
</protein>
<sequence length="103" mass="11663">MKDIFHPDFLYKSILNLLTPMFTPFTVNGSSLQLLKVGDRGIVKFCNIQDKNILKKLKSLGLNTGVTITIEQEFPSLIIQVGSILLEIDKELARNIYVRVINN</sequence>
<feature type="domain" description="Ferrous iron transporter FeoA-like" evidence="2">
    <location>
        <begin position="30"/>
        <end position="100"/>
    </location>
</feature>
<dbReference type="SUPFAM" id="SSF50037">
    <property type="entry name" value="C-terminal domain of transcriptional repressors"/>
    <property type="match status" value="1"/>
</dbReference>
<keyword evidence="1" id="KW-0408">Iron</keyword>
<evidence type="ECO:0000259" key="2">
    <source>
        <dbReference type="SMART" id="SM00899"/>
    </source>
</evidence>
<evidence type="ECO:0000256" key="1">
    <source>
        <dbReference type="ARBA" id="ARBA00023004"/>
    </source>
</evidence>
<dbReference type="AlphaFoldDB" id="A0A1Z4KTQ3"/>
<dbReference type="Proteomes" id="UP000217507">
    <property type="component" value="Chromosome"/>
</dbReference>
<name>A0A1Z4KTQ3_ANAVA</name>
<dbReference type="SMART" id="SM00899">
    <property type="entry name" value="FeoA"/>
    <property type="match status" value="1"/>
</dbReference>
<dbReference type="EMBL" id="AP018216">
    <property type="protein sequence ID" value="BAY72405.1"/>
    <property type="molecule type" value="Genomic_DNA"/>
</dbReference>
<dbReference type="Pfam" id="PF04023">
    <property type="entry name" value="FeoA"/>
    <property type="match status" value="1"/>
</dbReference>
<dbReference type="Gene3D" id="2.30.30.90">
    <property type="match status" value="1"/>
</dbReference>
<reference evidence="3 4" key="1">
    <citation type="submission" date="2017-06" db="EMBL/GenBank/DDBJ databases">
        <title>Genome sequencing of cyanobaciteial culture collection at National Institute for Environmental Studies (NIES).</title>
        <authorList>
            <person name="Hirose Y."/>
            <person name="Shimura Y."/>
            <person name="Fujisawa T."/>
            <person name="Nakamura Y."/>
            <person name="Kawachi M."/>
        </authorList>
    </citation>
    <scope>NUCLEOTIDE SEQUENCE [LARGE SCALE GENOMIC DNA]</scope>
    <source>
        <strain evidence="3 4">NIES-23</strain>
    </source>
</reference>
<proteinExistence type="predicted"/>
<accession>A0A1Z4KTQ3</accession>
<dbReference type="InterPro" id="IPR008988">
    <property type="entry name" value="Transcriptional_repressor_C"/>
</dbReference>
<organism evidence="3 4">
    <name type="scientific">Trichormus variabilis NIES-23</name>
    <dbReference type="NCBI Taxonomy" id="1973479"/>
    <lineage>
        <taxon>Bacteria</taxon>
        <taxon>Bacillati</taxon>
        <taxon>Cyanobacteriota</taxon>
        <taxon>Cyanophyceae</taxon>
        <taxon>Nostocales</taxon>
        <taxon>Nostocaceae</taxon>
        <taxon>Trichormus</taxon>
    </lineage>
</organism>
<gene>
    <name evidence="3" type="ORF">NIES23_52300</name>
</gene>
<evidence type="ECO:0000313" key="3">
    <source>
        <dbReference type="EMBL" id="BAY72405.1"/>
    </source>
</evidence>
<dbReference type="GO" id="GO:0046914">
    <property type="term" value="F:transition metal ion binding"/>
    <property type="evidence" value="ECO:0007669"/>
    <property type="project" value="InterPro"/>
</dbReference>
<dbReference type="InterPro" id="IPR007167">
    <property type="entry name" value="Fe-transptr_FeoA-like"/>
</dbReference>
<evidence type="ECO:0000313" key="4">
    <source>
        <dbReference type="Proteomes" id="UP000217507"/>
    </source>
</evidence>
<dbReference type="InterPro" id="IPR038157">
    <property type="entry name" value="FeoA_core_dom"/>
</dbReference>